<dbReference type="EMBL" id="QURH01000307">
    <property type="protein sequence ID" value="RFU40112.1"/>
    <property type="molecule type" value="Genomic_DNA"/>
</dbReference>
<protein>
    <recommendedName>
        <fullName evidence="1">Luciferase domain-containing protein</fullName>
    </recommendedName>
</protein>
<gene>
    <name evidence="2" type="ORF">DZF91_18825</name>
</gene>
<reference evidence="2 3" key="1">
    <citation type="submission" date="2018-08" db="EMBL/GenBank/DDBJ databases">
        <title>Actinomadura jelena sp. nov., a novel Actinomycete isolated from soil in Chad.</title>
        <authorList>
            <person name="Shi L."/>
        </authorList>
    </citation>
    <scope>NUCLEOTIDE SEQUENCE [LARGE SCALE GENOMIC DNA]</scope>
    <source>
        <strain evidence="2 3">NEAU-G17</strain>
    </source>
</reference>
<evidence type="ECO:0000313" key="3">
    <source>
        <dbReference type="Proteomes" id="UP000261811"/>
    </source>
</evidence>
<dbReference type="OrthoDB" id="4321985at2"/>
<comment type="caution">
    <text evidence="2">The sequence shown here is derived from an EMBL/GenBank/DDBJ whole genome shotgun (WGS) entry which is preliminary data.</text>
</comment>
<dbReference type="InterPro" id="IPR040841">
    <property type="entry name" value="Luciferase_dom"/>
</dbReference>
<evidence type="ECO:0000313" key="2">
    <source>
        <dbReference type="EMBL" id="RFU40112.1"/>
    </source>
</evidence>
<organism evidence="2 3">
    <name type="scientific">Actinomadura logoneensis</name>
    <dbReference type="NCBI Taxonomy" id="2293572"/>
    <lineage>
        <taxon>Bacteria</taxon>
        <taxon>Bacillati</taxon>
        <taxon>Actinomycetota</taxon>
        <taxon>Actinomycetes</taxon>
        <taxon>Streptosporangiales</taxon>
        <taxon>Thermomonosporaceae</taxon>
        <taxon>Actinomadura</taxon>
    </lineage>
</organism>
<dbReference type="Proteomes" id="UP000261811">
    <property type="component" value="Unassembled WGS sequence"/>
</dbReference>
<dbReference type="Pfam" id="PF17648">
    <property type="entry name" value="Luciferase"/>
    <property type="match status" value="1"/>
</dbReference>
<proteinExistence type="predicted"/>
<keyword evidence="3" id="KW-1185">Reference proteome</keyword>
<feature type="domain" description="Luciferase" evidence="1">
    <location>
        <begin position="39"/>
        <end position="102"/>
    </location>
</feature>
<dbReference type="RefSeq" id="WP_117358768.1">
    <property type="nucleotide sequence ID" value="NZ_QURH01000307.1"/>
</dbReference>
<sequence>MADTAGENGGRLLEQVGSWPDVAVVRADCGLGSALAADGRQVLHLHGGDEAEFRLTRPVLERLGAALAGSGRVRVRPGGEWVAVRLDTDSDMALALSLTSVALKATTGTRAPSPCGALADVPG</sequence>
<accession>A0A372JJB9</accession>
<dbReference type="AlphaFoldDB" id="A0A372JJB9"/>
<evidence type="ECO:0000259" key="1">
    <source>
        <dbReference type="Pfam" id="PF17648"/>
    </source>
</evidence>
<name>A0A372JJB9_9ACTN</name>